<sequence>MLTLNTRNGGTSLLGERDATAHLERVTKVGVYRWVYATVARDFSALATLYGSHDLVGRRA</sequence>
<reference evidence="2" key="1">
    <citation type="journal article" date="2019" name="Int. J. Syst. Evol. Microbiol.">
        <title>The Global Catalogue of Microorganisms (GCM) 10K type strain sequencing project: providing services to taxonomists for standard genome sequencing and annotation.</title>
        <authorList>
            <consortium name="The Broad Institute Genomics Platform"/>
            <consortium name="The Broad Institute Genome Sequencing Center for Infectious Disease"/>
            <person name="Wu L."/>
            <person name="Ma J."/>
        </authorList>
    </citation>
    <scope>NUCLEOTIDE SEQUENCE [LARGE SCALE GENOMIC DNA]</scope>
    <source>
        <strain evidence="2">CGMCC 4.7241</strain>
    </source>
</reference>
<dbReference type="Proteomes" id="UP001595699">
    <property type="component" value="Unassembled WGS sequence"/>
</dbReference>
<evidence type="ECO:0000313" key="1">
    <source>
        <dbReference type="EMBL" id="MFC3764613.1"/>
    </source>
</evidence>
<comment type="caution">
    <text evidence="1">The sequence shown here is derived from an EMBL/GenBank/DDBJ whole genome shotgun (WGS) entry which is preliminary data.</text>
</comment>
<protein>
    <submittedName>
        <fullName evidence="1">Uncharacterized protein</fullName>
    </submittedName>
</protein>
<dbReference type="EMBL" id="JBHRZH010000030">
    <property type="protein sequence ID" value="MFC3764613.1"/>
    <property type="molecule type" value="Genomic_DNA"/>
</dbReference>
<keyword evidence="2" id="KW-1185">Reference proteome</keyword>
<gene>
    <name evidence="1" type="ORF">ACFOUW_27495</name>
</gene>
<name>A0ABV7YIA9_9ACTN</name>
<accession>A0ABV7YIA9</accession>
<organism evidence="1 2">
    <name type="scientific">Tenggerimyces flavus</name>
    <dbReference type="NCBI Taxonomy" id="1708749"/>
    <lineage>
        <taxon>Bacteria</taxon>
        <taxon>Bacillati</taxon>
        <taxon>Actinomycetota</taxon>
        <taxon>Actinomycetes</taxon>
        <taxon>Propionibacteriales</taxon>
        <taxon>Nocardioidaceae</taxon>
        <taxon>Tenggerimyces</taxon>
    </lineage>
</organism>
<proteinExistence type="predicted"/>
<evidence type="ECO:0000313" key="2">
    <source>
        <dbReference type="Proteomes" id="UP001595699"/>
    </source>
</evidence>
<dbReference type="RefSeq" id="WP_205116309.1">
    <property type="nucleotide sequence ID" value="NZ_JAFBCM010000001.1"/>
</dbReference>